<keyword evidence="2" id="KW-0399">Innate immunity</keyword>
<accession>A0A915ERR3</accession>
<evidence type="ECO:0000313" key="11">
    <source>
        <dbReference type="WBParaSite" id="jg8785.1"/>
    </source>
</evidence>
<evidence type="ECO:0000256" key="6">
    <source>
        <dbReference type="ARBA" id="ARBA00049390"/>
    </source>
</evidence>
<dbReference type="SMART" id="SM00487">
    <property type="entry name" value="DEXDc"/>
    <property type="match status" value="1"/>
</dbReference>
<evidence type="ECO:0000256" key="3">
    <source>
        <dbReference type="ARBA" id="ARBA00022741"/>
    </source>
</evidence>
<dbReference type="PROSITE" id="PS51192">
    <property type="entry name" value="HELICASE_ATP_BIND_1"/>
    <property type="match status" value="1"/>
</dbReference>
<dbReference type="GO" id="GO:0003724">
    <property type="term" value="F:RNA helicase activity"/>
    <property type="evidence" value="ECO:0007669"/>
    <property type="project" value="UniProtKB-EC"/>
</dbReference>
<evidence type="ECO:0000259" key="8">
    <source>
        <dbReference type="PROSITE" id="PS51194"/>
    </source>
</evidence>
<dbReference type="Proteomes" id="UP000887574">
    <property type="component" value="Unplaced"/>
</dbReference>
<dbReference type="SMART" id="SM00382">
    <property type="entry name" value="AAA"/>
    <property type="match status" value="1"/>
</dbReference>
<dbReference type="GO" id="GO:0045087">
    <property type="term" value="P:innate immune response"/>
    <property type="evidence" value="ECO:0007669"/>
    <property type="project" value="UniProtKB-KW"/>
</dbReference>
<name>A0A915ERR3_9BILA</name>
<evidence type="ECO:0000256" key="5">
    <source>
        <dbReference type="ARBA" id="ARBA00022859"/>
    </source>
</evidence>
<feature type="domain" description="Helicase ATP-binding" evidence="7">
    <location>
        <begin position="278"/>
        <end position="449"/>
    </location>
</feature>
<dbReference type="Pfam" id="PF00271">
    <property type="entry name" value="Helicase_C"/>
    <property type="match status" value="1"/>
</dbReference>
<dbReference type="PROSITE" id="PS51194">
    <property type="entry name" value="HELICASE_CTER"/>
    <property type="match status" value="1"/>
</dbReference>
<reference evidence="11" key="1">
    <citation type="submission" date="2022-11" db="UniProtKB">
        <authorList>
            <consortium name="WormBaseParasite"/>
        </authorList>
    </citation>
    <scope>IDENTIFICATION</scope>
</reference>
<evidence type="ECO:0000259" key="7">
    <source>
        <dbReference type="PROSITE" id="PS51192"/>
    </source>
</evidence>
<evidence type="ECO:0000259" key="9">
    <source>
        <dbReference type="PROSITE" id="PS51789"/>
    </source>
</evidence>
<dbReference type="InterPro" id="IPR038557">
    <property type="entry name" value="RLR_C_sf"/>
</dbReference>
<keyword evidence="10" id="KW-1185">Reference proteome</keyword>
<dbReference type="InterPro" id="IPR014001">
    <property type="entry name" value="Helicase_ATP-bd"/>
</dbReference>
<dbReference type="InterPro" id="IPR021673">
    <property type="entry name" value="RLR_CTR"/>
</dbReference>
<organism evidence="10 11">
    <name type="scientific">Ditylenchus dipsaci</name>
    <dbReference type="NCBI Taxonomy" id="166011"/>
    <lineage>
        <taxon>Eukaryota</taxon>
        <taxon>Metazoa</taxon>
        <taxon>Ecdysozoa</taxon>
        <taxon>Nematoda</taxon>
        <taxon>Chromadorea</taxon>
        <taxon>Rhabditida</taxon>
        <taxon>Tylenchina</taxon>
        <taxon>Tylenchomorpha</taxon>
        <taxon>Sphaerularioidea</taxon>
        <taxon>Anguinidae</taxon>
        <taxon>Anguininae</taxon>
        <taxon>Ditylenchus</taxon>
    </lineage>
</organism>
<dbReference type="SMART" id="SM00490">
    <property type="entry name" value="HELICc"/>
    <property type="match status" value="1"/>
</dbReference>
<dbReference type="AlphaFoldDB" id="A0A915ERR3"/>
<evidence type="ECO:0000313" key="10">
    <source>
        <dbReference type="Proteomes" id="UP000887574"/>
    </source>
</evidence>
<dbReference type="Pfam" id="PF00270">
    <property type="entry name" value="DEAD"/>
    <property type="match status" value="1"/>
</dbReference>
<evidence type="ECO:0000256" key="1">
    <source>
        <dbReference type="ARBA" id="ARBA00006866"/>
    </source>
</evidence>
<dbReference type="Gene3D" id="2.170.150.30">
    <property type="entry name" value="RIG-I-like receptor, C-terminal regulatory domain"/>
    <property type="match status" value="1"/>
</dbReference>
<dbReference type="SUPFAM" id="SSF52540">
    <property type="entry name" value="P-loop containing nucleoside triphosphate hydrolases"/>
    <property type="match status" value="1"/>
</dbReference>
<dbReference type="InterPro" id="IPR003593">
    <property type="entry name" value="AAA+_ATPase"/>
</dbReference>
<keyword evidence="3" id="KW-0547">Nucleotide-binding</keyword>
<dbReference type="InterPro" id="IPR011545">
    <property type="entry name" value="DEAD/DEAH_box_helicase_dom"/>
</dbReference>
<feature type="domain" description="Helicase C-terminal" evidence="8">
    <location>
        <begin position="645"/>
        <end position="802"/>
    </location>
</feature>
<dbReference type="GO" id="GO:0005524">
    <property type="term" value="F:ATP binding"/>
    <property type="evidence" value="ECO:0007669"/>
    <property type="project" value="UniProtKB-KW"/>
</dbReference>
<dbReference type="PANTHER" id="PTHR14074:SF29">
    <property type="entry name" value="DICER-RELATED HELICASE"/>
    <property type="match status" value="1"/>
</dbReference>
<dbReference type="GO" id="GO:0005737">
    <property type="term" value="C:cytoplasm"/>
    <property type="evidence" value="ECO:0007669"/>
    <property type="project" value="TreeGrafter"/>
</dbReference>
<feature type="domain" description="RLR CTR" evidence="9">
    <location>
        <begin position="808"/>
        <end position="963"/>
    </location>
</feature>
<keyword evidence="4" id="KW-0067">ATP-binding</keyword>
<dbReference type="InterPro" id="IPR051363">
    <property type="entry name" value="RLR_Helicase"/>
</dbReference>
<proteinExistence type="inferred from homology"/>
<dbReference type="PANTHER" id="PTHR14074">
    <property type="entry name" value="HELICASE WITH DEATH DOMAIN-RELATED"/>
    <property type="match status" value="1"/>
</dbReference>
<evidence type="ECO:0000256" key="4">
    <source>
        <dbReference type="ARBA" id="ARBA00022840"/>
    </source>
</evidence>
<dbReference type="WBParaSite" id="jg8785.1">
    <property type="protein sequence ID" value="jg8785.1"/>
    <property type="gene ID" value="jg8785"/>
</dbReference>
<dbReference type="GO" id="GO:0003676">
    <property type="term" value="F:nucleic acid binding"/>
    <property type="evidence" value="ECO:0007669"/>
    <property type="project" value="InterPro"/>
</dbReference>
<evidence type="ECO:0000256" key="2">
    <source>
        <dbReference type="ARBA" id="ARBA00022588"/>
    </source>
</evidence>
<keyword evidence="5" id="KW-0391">Immunity</keyword>
<comment type="similarity">
    <text evidence="1">Belongs to the helicase family. RLR subfamily.</text>
</comment>
<sequence length="981" mass="112053">MNLSLTEQLNLLDLYDHEIKSRIACNITKISAFEPLIHSEQLDQLLVEYAADEDMFSQLFWQKVRNGIMKSLLYNAVLEFARSVDYDLHSMICVERYSSEYIVGLKKLLPHAHEVMAHIKDLETFIYTLREAVPGLEDIIDPIISKLEYSEMTEDKAKKLLLRCIPIITVYGYEHLLFALSQCDQQSEAFVESIYKNLANEYEYLKATAKDPHGLYFVVEPNEDIASAIEAAHKEGVKARNAVCAKIGKIPNVYYRACFADMCKEKPLNLRNYQEELVKEACQGHNTVICAPTGSGKTVAGAYIARHHFYKAVKDKSYAKICFFVPTAALVEQQEALLSKYLGHFSKVCGISGQTSFGTPNRQTIESKDVVVVTPQIILNMLNERPREEDDPTYRPFLLTTFTLLIFDEAHHANEQHPYNQIMEIYHELKESAAHKYPLPQIVGLTASLGMGGSSTKKVEDAVQYTLLMCANLGVTHISRVRHHLDELKQYNSDTDNKIEVVPCREYIDSGFYSILSSELKFFEAQLLKIPEAMVDKEIKCLIKDKNSAKPLTEAYGNWLFKFQKEIVGCRLCSDSRETLNYCIDQLKIFYTSIDLLRLFGSASALQYIEKSEEEFIITKSLEITDHIKHTIECLKQQPKYESALLKKLIEILDQQFESQEHSRVIIFLLRREYCRRLADLLNEMTKHPSNFLTGVGARPEEGGQNAAAQKQKIRDFAEGRTKVLCATTVAEEGLDISGCSLVIEYNNVSNEIGHVQRRGRGRAKNSKSLLLTLDVEIMKRSEQNSLREALMNLALDMVDDKGDIWFTRELERHAYQLSRNRLHRKCLADGEIEKMKKKLLSTNMLCCAGIVDPEFWSRVTVDGLSSFEKEQAKFQTMASPHIGKHFCKNVSSLGYCGNILGRVLLHERIKLPTISCSGVIFVEVSSDYTDHQVPDKSRRFLLDKWKKVKKDLFHPTQLESIDLKEMQEAEKRHSNLLQLS</sequence>
<dbReference type="Gene3D" id="3.40.50.300">
    <property type="entry name" value="P-loop containing nucleotide triphosphate hydrolases"/>
    <property type="match status" value="2"/>
</dbReference>
<dbReference type="Gene3D" id="1.20.1320.30">
    <property type="match status" value="1"/>
</dbReference>
<protein>
    <submittedName>
        <fullName evidence="11">RNA helicase</fullName>
    </submittedName>
</protein>
<comment type="catalytic activity">
    <reaction evidence="6">
        <text>ATP + H2O = ADP + phosphate + H(+)</text>
        <dbReference type="Rhea" id="RHEA:13065"/>
        <dbReference type="ChEBI" id="CHEBI:15377"/>
        <dbReference type="ChEBI" id="CHEBI:15378"/>
        <dbReference type="ChEBI" id="CHEBI:30616"/>
        <dbReference type="ChEBI" id="CHEBI:43474"/>
        <dbReference type="ChEBI" id="CHEBI:456216"/>
        <dbReference type="EC" id="3.6.4.13"/>
    </reaction>
    <physiologicalReaction direction="left-to-right" evidence="6">
        <dbReference type="Rhea" id="RHEA:13066"/>
    </physiologicalReaction>
</comment>
<dbReference type="InterPro" id="IPR001650">
    <property type="entry name" value="Helicase_C-like"/>
</dbReference>
<dbReference type="InterPro" id="IPR027417">
    <property type="entry name" value="P-loop_NTPase"/>
</dbReference>
<dbReference type="PROSITE" id="PS51789">
    <property type="entry name" value="RLR_CTR"/>
    <property type="match status" value="1"/>
</dbReference>